<dbReference type="InterPro" id="IPR036291">
    <property type="entry name" value="NAD(P)-bd_dom_sf"/>
</dbReference>
<organism evidence="4 5">
    <name type="scientific">Cytospora paraplurivora</name>
    <dbReference type="NCBI Taxonomy" id="2898453"/>
    <lineage>
        <taxon>Eukaryota</taxon>
        <taxon>Fungi</taxon>
        <taxon>Dikarya</taxon>
        <taxon>Ascomycota</taxon>
        <taxon>Pezizomycotina</taxon>
        <taxon>Sordariomycetes</taxon>
        <taxon>Sordariomycetidae</taxon>
        <taxon>Diaporthales</taxon>
        <taxon>Cytosporaceae</taxon>
        <taxon>Cytospora</taxon>
    </lineage>
</organism>
<dbReference type="GO" id="GO:0016616">
    <property type="term" value="F:oxidoreductase activity, acting on the CH-OH group of donors, NAD or NADP as acceptor"/>
    <property type="evidence" value="ECO:0007669"/>
    <property type="project" value="TreeGrafter"/>
</dbReference>
<protein>
    <submittedName>
        <fullName evidence="4">Uncharacterized protein</fullName>
    </submittedName>
</protein>
<dbReference type="Gene3D" id="3.40.50.720">
    <property type="entry name" value="NAD(P)-binding Rossmann-like Domain"/>
    <property type="match status" value="1"/>
</dbReference>
<dbReference type="AlphaFoldDB" id="A0AAN9YD38"/>
<proteinExistence type="inferred from homology"/>
<dbReference type="InterPro" id="IPR002347">
    <property type="entry name" value="SDR_fam"/>
</dbReference>
<comment type="caution">
    <text evidence="4">The sequence shown here is derived from an EMBL/GenBank/DDBJ whole genome shotgun (WGS) entry which is preliminary data.</text>
</comment>
<gene>
    <name evidence="4" type="ORF">SLS53_007490</name>
</gene>
<evidence type="ECO:0000313" key="4">
    <source>
        <dbReference type="EMBL" id="KAK7735576.1"/>
    </source>
</evidence>
<evidence type="ECO:0000313" key="5">
    <source>
        <dbReference type="Proteomes" id="UP001320245"/>
    </source>
</evidence>
<sequence length="339" mass="36583">MAITGIVKNVAPVAVLAALLYAPQEVLERFLRTDSAKATFFRVARPILKVLVGLGITRTLNRALNSLATNNWRISSSPPNKTWDWPNEIAVVTGGCGGIGLALVQGLTAKGIRVAVLDIVDPPPALESNSHAVYFKCDITSLQELERTAEAVRKSLGGDPSILVNNAGIVRINSILDISEDDLRQVLGVNLMALWFTTKQFLPAMINSNKGHIITVASLASFIVLPPCIVYSATKAGALDFHEGLTSEIKHLHKAHGVKTTIVHPNFVRTPLIQRYLERIGENMLTIGDVSGPILAQIFSGRGGQLVLPPSSGFITGLRGWPNWIQESVRDALAKKSLP</sequence>
<keyword evidence="2" id="KW-0560">Oxidoreductase</keyword>
<evidence type="ECO:0000256" key="3">
    <source>
        <dbReference type="RuleBase" id="RU000363"/>
    </source>
</evidence>
<name>A0AAN9YD38_9PEZI</name>
<evidence type="ECO:0000256" key="2">
    <source>
        <dbReference type="ARBA" id="ARBA00023002"/>
    </source>
</evidence>
<dbReference type="PRINTS" id="PR00080">
    <property type="entry name" value="SDRFAMILY"/>
</dbReference>
<dbReference type="PANTHER" id="PTHR24322">
    <property type="entry name" value="PKSB"/>
    <property type="match status" value="1"/>
</dbReference>
<comment type="similarity">
    <text evidence="1 3">Belongs to the short-chain dehydrogenases/reductases (SDR) family.</text>
</comment>
<dbReference type="EMBL" id="JAJSPL020000038">
    <property type="protein sequence ID" value="KAK7735576.1"/>
    <property type="molecule type" value="Genomic_DNA"/>
</dbReference>
<accession>A0AAN9YD38</accession>
<reference evidence="4 5" key="1">
    <citation type="journal article" date="2023" name="PLoS ONE">
        <title>Cytospora paraplurivora sp. nov. isolated from orchards with fruit tree decline syndrome in Ontario, Canada.</title>
        <authorList>
            <person name="Ilyukhin E."/>
            <person name="Nguyen H.D.T."/>
            <person name="Castle A.J."/>
            <person name="Ellouze W."/>
        </authorList>
    </citation>
    <scope>NUCLEOTIDE SEQUENCE [LARGE SCALE GENOMIC DNA]</scope>
    <source>
        <strain evidence="4 5">FDS-564</strain>
    </source>
</reference>
<keyword evidence="5" id="KW-1185">Reference proteome</keyword>
<dbReference type="Proteomes" id="UP001320245">
    <property type="component" value="Unassembled WGS sequence"/>
</dbReference>
<dbReference type="PANTHER" id="PTHR24322:SF736">
    <property type="entry name" value="RETINOL DEHYDROGENASE 10"/>
    <property type="match status" value="1"/>
</dbReference>
<dbReference type="SUPFAM" id="SSF51735">
    <property type="entry name" value="NAD(P)-binding Rossmann-fold domains"/>
    <property type="match status" value="1"/>
</dbReference>
<dbReference type="Pfam" id="PF00106">
    <property type="entry name" value="adh_short"/>
    <property type="match status" value="1"/>
</dbReference>
<dbReference type="PRINTS" id="PR00081">
    <property type="entry name" value="GDHRDH"/>
</dbReference>
<evidence type="ECO:0000256" key="1">
    <source>
        <dbReference type="ARBA" id="ARBA00006484"/>
    </source>
</evidence>